<protein>
    <submittedName>
        <fullName evidence="1">Uncharacterized protein</fullName>
    </submittedName>
</protein>
<reference evidence="1" key="2">
    <citation type="submission" date="2020-09" db="EMBL/GenBank/DDBJ databases">
        <authorList>
            <person name="Sun Q."/>
            <person name="Kim S."/>
        </authorList>
    </citation>
    <scope>NUCLEOTIDE SEQUENCE</scope>
    <source>
        <strain evidence="1">KCTC 23714</strain>
    </source>
</reference>
<comment type="caution">
    <text evidence="1">The sequence shown here is derived from an EMBL/GenBank/DDBJ whole genome shotgun (WGS) entry which is preliminary data.</text>
</comment>
<proteinExistence type="predicted"/>
<organism evidence="1 2">
    <name type="scientific">Gemmobacter lanyuensis</name>
    <dbReference type="NCBI Taxonomy" id="1054497"/>
    <lineage>
        <taxon>Bacteria</taxon>
        <taxon>Pseudomonadati</taxon>
        <taxon>Pseudomonadota</taxon>
        <taxon>Alphaproteobacteria</taxon>
        <taxon>Rhodobacterales</taxon>
        <taxon>Paracoccaceae</taxon>
        <taxon>Gemmobacter</taxon>
    </lineage>
</organism>
<dbReference type="AlphaFoldDB" id="A0A918IRQ4"/>
<sequence length="82" mass="8879">MAKNDRKNTASPAGIRSAVALIRLDITKKTRTDITFIAIPHRGRRGGVGLFMGGPFRAIQWVAPRAGHRKPETACPCPLTSV</sequence>
<reference evidence="1" key="1">
    <citation type="journal article" date="2014" name="Int. J. Syst. Evol. Microbiol.">
        <title>Complete genome sequence of Corynebacterium casei LMG S-19264T (=DSM 44701T), isolated from a smear-ripened cheese.</title>
        <authorList>
            <consortium name="US DOE Joint Genome Institute (JGI-PGF)"/>
            <person name="Walter F."/>
            <person name="Albersmeier A."/>
            <person name="Kalinowski J."/>
            <person name="Ruckert C."/>
        </authorList>
    </citation>
    <scope>NUCLEOTIDE SEQUENCE</scope>
    <source>
        <strain evidence="1">KCTC 23714</strain>
    </source>
</reference>
<name>A0A918IRQ4_9RHOB</name>
<evidence type="ECO:0000313" key="1">
    <source>
        <dbReference type="EMBL" id="GGW27343.1"/>
    </source>
</evidence>
<accession>A0A918IRQ4</accession>
<dbReference type="Proteomes" id="UP000628984">
    <property type="component" value="Unassembled WGS sequence"/>
</dbReference>
<evidence type="ECO:0000313" key="2">
    <source>
        <dbReference type="Proteomes" id="UP000628984"/>
    </source>
</evidence>
<gene>
    <name evidence="1" type="ORF">GCM10011452_14770</name>
</gene>
<keyword evidence="2" id="KW-1185">Reference proteome</keyword>
<dbReference type="EMBL" id="BMYQ01000003">
    <property type="protein sequence ID" value="GGW27343.1"/>
    <property type="molecule type" value="Genomic_DNA"/>
</dbReference>